<evidence type="ECO:0000259" key="1">
    <source>
        <dbReference type="Pfam" id="PF12705"/>
    </source>
</evidence>
<evidence type="ECO:0000313" key="2">
    <source>
        <dbReference type="EMBL" id="MDR6221293.1"/>
    </source>
</evidence>
<feature type="domain" description="PD-(D/E)XK endonuclease-like" evidence="1">
    <location>
        <begin position="15"/>
        <end position="258"/>
    </location>
</feature>
<protein>
    <submittedName>
        <fullName evidence="2">ATP-dependent exoDNAse (Exonuclease V) beta subunit</fullName>
    </submittedName>
</protein>
<reference evidence="2" key="1">
    <citation type="submission" date="2023-07" db="EMBL/GenBank/DDBJ databases">
        <title>Sorghum-associated microbial communities from plants grown in Nebraska, USA.</title>
        <authorList>
            <person name="Schachtman D."/>
        </authorList>
    </citation>
    <scope>NUCLEOTIDE SEQUENCE</scope>
    <source>
        <strain evidence="2">BE330</strain>
    </source>
</reference>
<dbReference type="InterPro" id="IPR038726">
    <property type="entry name" value="PDDEXK_AddAB-type"/>
</dbReference>
<dbReference type="EMBL" id="JAVDQK010000028">
    <property type="protein sequence ID" value="MDR6221293.1"/>
    <property type="molecule type" value="Genomic_DNA"/>
</dbReference>
<comment type="caution">
    <text evidence="2">The sequence shown here is derived from an EMBL/GenBank/DDBJ whole genome shotgun (WGS) entry which is preliminary data.</text>
</comment>
<dbReference type="Gene3D" id="3.90.320.10">
    <property type="match status" value="1"/>
</dbReference>
<organism evidence="2 3">
    <name type="scientific">Deinococcus soli</name>
    <name type="common">ex Cha et al. 2016</name>
    <dbReference type="NCBI Taxonomy" id="1309411"/>
    <lineage>
        <taxon>Bacteria</taxon>
        <taxon>Thermotogati</taxon>
        <taxon>Deinococcota</taxon>
        <taxon>Deinococci</taxon>
        <taxon>Deinococcales</taxon>
        <taxon>Deinococcaceae</taxon>
        <taxon>Deinococcus</taxon>
    </lineage>
</organism>
<gene>
    <name evidence="2" type="ORF">J2Y00_004925</name>
</gene>
<dbReference type="AlphaFoldDB" id="A0AAE3XKJ0"/>
<dbReference type="RefSeq" id="WP_309859037.1">
    <property type="nucleotide sequence ID" value="NZ_JAVDQJ010000026.1"/>
</dbReference>
<sequence length="267" mass="30114">MSALSLLVNAPFAPISPSVAETFQLCRHKELLNHYYLESEFNEHLHKGQAFHNTIRDAARKFQVGLNWPDMDELVCMLRAHLATLPTTEPRDTTLETLEQRVDRWQDELITALGGFHLFAVGKIEPGGLVSTEEWVRLDLNHAAGCVRATGRIDLVIRVDGELWIIDIKTGKAPESENISGPLAMALYVTHARQAYPDAEVRAYELYPARPLLVEYDTARVEADLLTLVTLGQTHFAETDWLKHKGHHCNWCDHARRCLGINDSTAD</sequence>
<proteinExistence type="predicted"/>
<dbReference type="Proteomes" id="UP001185331">
    <property type="component" value="Unassembled WGS sequence"/>
</dbReference>
<name>A0AAE3XKJ0_9DEIO</name>
<dbReference type="Pfam" id="PF12705">
    <property type="entry name" value="PDDEXK_1"/>
    <property type="match status" value="1"/>
</dbReference>
<evidence type="ECO:0000313" key="3">
    <source>
        <dbReference type="Proteomes" id="UP001185331"/>
    </source>
</evidence>
<accession>A0AAE3XKJ0</accession>
<dbReference type="InterPro" id="IPR011604">
    <property type="entry name" value="PDDEXK-like_dom_sf"/>
</dbReference>